<dbReference type="RefSeq" id="WP_110572598.1">
    <property type="nucleotide sequence ID" value="NZ_PIPV01000001.1"/>
</dbReference>
<dbReference type="Proteomes" id="UP000287330">
    <property type="component" value="Unassembled WGS sequence"/>
</dbReference>
<name>A0A432YBQ2_9GAMM</name>
<comment type="caution">
    <text evidence="1">The sequence shown here is derived from an EMBL/GenBank/DDBJ whole genome shotgun (WGS) entry which is preliminary data.</text>
</comment>
<organism evidence="1 2">
    <name type="scientific">Idiomarina fontislapidosi</name>
    <dbReference type="NCBI Taxonomy" id="263723"/>
    <lineage>
        <taxon>Bacteria</taxon>
        <taxon>Pseudomonadati</taxon>
        <taxon>Pseudomonadota</taxon>
        <taxon>Gammaproteobacteria</taxon>
        <taxon>Alteromonadales</taxon>
        <taxon>Idiomarinaceae</taxon>
        <taxon>Idiomarina</taxon>
    </lineage>
</organism>
<sequence>MVHLQSGDRLLSVSEDALQWWVDGEHWQGTFAWQCLFNTWLLIRLTQKSTHGKKQTLYFCFYRRQLTPALWCQLRRCLECRL</sequence>
<gene>
    <name evidence="1" type="ORF">CWE25_01865</name>
</gene>
<proteinExistence type="predicted"/>
<dbReference type="EMBL" id="PIPV01000001">
    <property type="protein sequence ID" value="RUO58363.1"/>
    <property type="molecule type" value="Genomic_DNA"/>
</dbReference>
<evidence type="ECO:0000313" key="2">
    <source>
        <dbReference type="Proteomes" id="UP000287330"/>
    </source>
</evidence>
<reference evidence="2" key="1">
    <citation type="journal article" date="2018" name="Front. Microbiol.">
        <title>Genome-Based Analysis Reveals the Taxonomy and Diversity of the Family Idiomarinaceae.</title>
        <authorList>
            <person name="Liu Y."/>
            <person name="Lai Q."/>
            <person name="Shao Z."/>
        </authorList>
    </citation>
    <scope>NUCLEOTIDE SEQUENCE [LARGE SCALE GENOMIC DNA]</scope>
    <source>
        <strain evidence="2">F23</strain>
    </source>
</reference>
<evidence type="ECO:0000313" key="1">
    <source>
        <dbReference type="EMBL" id="RUO58363.1"/>
    </source>
</evidence>
<accession>A0A432YBQ2</accession>
<dbReference type="AlphaFoldDB" id="A0A432YBQ2"/>
<keyword evidence="2" id="KW-1185">Reference proteome</keyword>
<protein>
    <submittedName>
        <fullName evidence="1">Uncharacterized protein</fullName>
    </submittedName>
</protein>